<gene>
    <name evidence="1" type="ORF">GCM10009839_46400</name>
</gene>
<protein>
    <submittedName>
        <fullName evidence="1">Uncharacterized protein</fullName>
    </submittedName>
</protein>
<name>A0ABP5G2S7_9ACTN</name>
<keyword evidence="2" id="KW-1185">Reference proteome</keyword>
<organism evidence="1 2">
    <name type="scientific">Catenulispora yoronensis</name>
    <dbReference type="NCBI Taxonomy" id="450799"/>
    <lineage>
        <taxon>Bacteria</taxon>
        <taxon>Bacillati</taxon>
        <taxon>Actinomycetota</taxon>
        <taxon>Actinomycetes</taxon>
        <taxon>Catenulisporales</taxon>
        <taxon>Catenulisporaceae</taxon>
        <taxon>Catenulispora</taxon>
    </lineage>
</organism>
<accession>A0ABP5G2S7</accession>
<reference evidence="2" key="1">
    <citation type="journal article" date="2019" name="Int. J. Syst. Evol. Microbiol.">
        <title>The Global Catalogue of Microorganisms (GCM) 10K type strain sequencing project: providing services to taxonomists for standard genome sequencing and annotation.</title>
        <authorList>
            <consortium name="The Broad Institute Genomics Platform"/>
            <consortium name="The Broad Institute Genome Sequencing Center for Infectious Disease"/>
            <person name="Wu L."/>
            <person name="Ma J."/>
        </authorList>
    </citation>
    <scope>NUCLEOTIDE SEQUENCE [LARGE SCALE GENOMIC DNA]</scope>
    <source>
        <strain evidence="2">JCM 16014</strain>
    </source>
</reference>
<dbReference type="Proteomes" id="UP001500751">
    <property type="component" value="Unassembled WGS sequence"/>
</dbReference>
<dbReference type="EMBL" id="BAAAQN010000028">
    <property type="protein sequence ID" value="GAA2039242.1"/>
    <property type="molecule type" value="Genomic_DNA"/>
</dbReference>
<evidence type="ECO:0000313" key="1">
    <source>
        <dbReference type="EMBL" id="GAA2039242.1"/>
    </source>
</evidence>
<proteinExistence type="predicted"/>
<sequence>MTATAHISALTEALAAEGWFRIEPPIRPRKTRVIYPPDDNYGMPSLTITEHTGMTNPEGTLVLEIETRADDKVNVHLWAPGGGNGDLEPDAAWLLSTHDNPPTATLLTAIRAAALTNPDPVDITLVIKEQRWKRAEPGGRDIANFERGRTECLTHYLSPTWDFKPFTWDAHLGRAAEGWKALATRATPEHVIATLIVRPTA</sequence>
<dbReference type="RefSeq" id="WP_344667744.1">
    <property type="nucleotide sequence ID" value="NZ_BAAAQN010000028.1"/>
</dbReference>
<evidence type="ECO:0000313" key="2">
    <source>
        <dbReference type="Proteomes" id="UP001500751"/>
    </source>
</evidence>
<comment type="caution">
    <text evidence="1">The sequence shown here is derived from an EMBL/GenBank/DDBJ whole genome shotgun (WGS) entry which is preliminary data.</text>
</comment>